<evidence type="ECO:0000313" key="2">
    <source>
        <dbReference type="Proteomes" id="UP000602124"/>
    </source>
</evidence>
<name>A0A934MK71_9HYPH</name>
<accession>A0A934MK71</accession>
<dbReference type="EMBL" id="JAEKMH010000002">
    <property type="protein sequence ID" value="MBJ3784818.1"/>
    <property type="molecule type" value="Genomic_DNA"/>
</dbReference>
<gene>
    <name evidence="1" type="ORF">JEQ47_08825</name>
</gene>
<proteinExistence type="predicted"/>
<dbReference type="AlphaFoldDB" id="A0A934MK71"/>
<evidence type="ECO:0008006" key="3">
    <source>
        <dbReference type="Google" id="ProtNLM"/>
    </source>
</evidence>
<organism evidence="1 2">
    <name type="scientific">Devosia sediminis</name>
    <dbReference type="NCBI Taxonomy" id="2798801"/>
    <lineage>
        <taxon>Bacteria</taxon>
        <taxon>Pseudomonadati</taxon>
        <taxon>Pseudomonadota</taxon>
        <taxon>Alphaproteobacteria</taxon>
        <taxon>Hyphomicrobiales</taxon>
        <taxon>Devosiaceae</taxon>
        <taxon>Devosia</taxon>
    </lineage>
</organism>
<dbReference type="SUPFAM" id="SSF53756">
    <property type="entry name" value="UDP-Glycosyltransferase/glycogen phosphorylase"/>
    <property type="match status" value="1"/>
</dbReference>
<dbReference type="Gene3D" id="3.40.50.2000">
    <property type="entry name" value="Glycogen Phosphorylase B"/>
    <property type="match status" value="2"/>
</dbReference>
<keyword evidence="2" id="KW-1185">Reference proteome</keyword>
<protein>
    <recommendedName>
        <fullName evidence="3">Glycosyl transferase family 28 C-terminal domain-containing protein</fullName>
    </recommendedName>
</protein>
<dbReference type="RefSeq" id="WP_198876042.1">
    <property type="nucleotide sequence ID" value="NZ_JAEKMH010000002.1"/>
</dbReference>
<dbReference type="Proteomes" id="UP000602124">
    <property type="component" value="Unassembled WGS sequence"/>
</dbReference>
<comment type="caution">
    <text evidence="1">The sequence shown here is derived from an EMBL/GenBank/DDBJ whole genome shotgun (WGS) entry which is preliminary data.</text>
</comment>
<sequence length="393" mass="42426">MGKRILLAWEGGAGRGHVMTLKVMAEALGPSHLYEAALCRMDHAAEIAPLCELVYPCAGLYLHPGPRKALGWPRAATWSDFLGDLCFAFPERLKLQFDWWLDVLRTRRIDLVIGDFAPVSLLAARVLGIPSVCVGTGYSAPPPGMKQFPILLTQYTTLVHDEAALLANVNALLSAAGTAPLECFADIYDASVSMPRTIRQLDPYHGRRTEALLPPLNEALPRASTAGDEVFLYFSTAETAYAPLVDALCALDLPVRAYLPGVDAAIAARLAGSGVMIERAAVPVEQIAARSRMTLNAGQHGSICMALGLGLPQLAFPQHLEQEYHARRAADLGALDIVPYQAWTAAQIVDAVHALYHDTARGALARDLSQALYPDLFGDIHRLVRARVAPLLG</sequence>
<reference evidence="1" key="1">
    <citation type="submission" date="2020-12" db="EMBL/GenBank/DDBJ databases">
        <title>Devosia sp. MSA67 isolated from Mo River.</title>
        <authorList>
            <person name="Ma F."/>
            <person name="Zi Z."/>
        </authorList>
    </citation>
    <scope>NUCLEOTIDE SEQUENCE</scope>
    <source>
        <strain evidence="1">MSA67</strain>
    </source>
</reference>
<evidence type="ECO:0000313" key="1">
    <source>
        <dbReference type="EMBL" id="MBJ3784818.1"/>
    </source>
</evidence>